<evidence type="ECO:0000313" key="1">
    <source>
        <dbReference type="EMBL" id="OHX65271.1"/>
    </source>
</evidence>
<organism evidence="1 2">
    <name type="scientific">Flammeovirga pacifica</name>
    <dbReference type="NCBI Taxonomy" id="915059"/>
    <lineage>
        <taxon>Bacteria</taxon>
        <taxon>Pseudomonadati</taxon>
        <taxon>Bacteroidota</taxon>
        <taxon>Cytophagia</taxon>
        <taxon>Cytophagales</taxon>
        <taxon>Flammeovirgaceae</taxon>
        <taxon>Flammeovirga</taxon>
    </lineage>
</organism>
<keyword evidence="2" id="KW-1185">Reference proteome</keyword>
<name>A0A1S1YW72_FLAPC</name>
<proteinExistence type="predicted"/>
<dbReference type="AlphaFoldDB" id="A0A1S1YW72"/>
<dbReference type="RefSeq" id="WP_044223794.1">
    <property type="nucleotide sequence ID" value="NZ_JRYR02000001.1"/>
</dbReference>
<dbReference type="EMBL" id="JRYR02000001">
    <property type="protein sequence ID" value="OHX65271.1"/>
    <property type="molecule type" value="Genomic_DNA"/>
</dbReference>
<protein>
    <submittedName>
        <fullName evidence="1">Uncharacterized protein</fullName>
    </submittedName>
</protein>
<dbReference type="Proteomes" id="UP000179797">
    <property type="component" value="Unassembled WGS sequence"/>
</dbReference>
<evidence type="ECO:0000313" key="2">
    <source>
        <dbReference type="Proteomes" id="UP000179797"/>
    </source>
</evidence>
<gene>
    <name evidence="1" type="ORF">NH26_02375</name>
</gene>
<dbReference type="PROSITE" id="PS51257">
    <property type="entry name" value="PROKAR_LIPOPROTEIN"/>
    <property type="match status" value="1"/>
</dbReference>
<comment type="caution">
    <text evidence="1">The sequence shown here is derived from an EMBL/GenBank/DDBJ whole genome shotgun (WGS) entry which is preliminary data.</text>
</comment>
<dbReference type="OrthoDB" id="973569at2"/>
<accession>A0A1S1YW72</accession>
<dbReference type="STRING" id="915059.NH26_02375"/>
<sequence length="556" mass="62263">MIKQIALFLLFTFIFIGCENPIEGVDVSVSPDLFQQTAQVQFFDPSGQDQLEGENVLSVEILGDDAAKLLNDGGEPNHLITDGILSLAVRPGLSQEEPISVVIKVTGENYLTTTLPLTIYAEDTTVLITANLVNLNNAPEGVNVEKITAPLTGNTLTSNLEVITNPSSEGGVSSKVIIPAGTTFMDADGNPITGTNLSATLVNFDASSQSALSSFPGGFSPVGVLNENGEMEGDISFITAGFASIDMYIDGTEIKEFSQPIQITTQINQDVLNPDTEENIKVGDEVPIWSYSRDDGTWEYHSTETVSSSNGSLEVNYTTDHLSWYNLDYYGRRCSKYIRVYTPQRGRWWWPYTWTQNPSYQPTTISFSANNITQSNSRRVLMSFVWAGTNQPISYSATKQHNIYDGKNLNLLNAPLGRPLELVIYSGLSRYRPGEIIYRSPSFTSCSNAFVNVDVNSIISKFPEKVNVTVNYKGFCGEREVRRSQYLYMYDDDYGYYRYVGYVYRGRITIRNIELNKSYTFRMYYKGRRYEYPMSFTSTSVSGEVQVPQEICERFF</sequence>
<reference evidence="1 2" key="1">
    <citation type="journal article" date="2012" name="Int. J. Syst. Evol. Microbiol.">
        <title>Flammeovirga pacifica sp. nov., isolated from deep-sea sediment.</title>
        <authorList>
            <person name="Xu H."/>
            <person name="Fu Y."/>
            <person name="Yang N."/>
            <person name="Ding Z."/>
            <person name="Lai Q."/>
            <person name="Zeng R."/>
        </authorList>
    </citation>
    <scope>NUCLEOTIDE SEQUENCE [LARGE SCALE GENOMIC DNA]</scope>
    <source>
        <strain evidence="2">DSM 24597 / LMG 26175 / WPAGA1</strain>
    </source>
</reference>